<feature type="site" description="Important for catalytic activity, responsible for pKa modulation of the active site Glu and correct orientation of both the proton donor and substrate" evidence="5">
    <location>
        <position position="144"/>
    </location>
</feature>
<gene>
    <name evidence="8" type="primary">xynB_3</name>
    <name evidence="8" type="ORF">ERS852470_01552</name>
</gene>
<dbReference type="Pfam" id="PF04616">
    <property type="entry name" value="Glyco_hydro_43"/>
    <property type="match status" value="1"/>
</dbReference>
<proteinExistence type="inferred from homology"/>
<evidence type="ECO:0000256" key="2">
    <source>
        <dbReference type="ARBA" id="ARBA00022801"/>
    </source>
</evidence>
<dbReference type="InterPro" id="IPR006710">
    <property type="entry name" value="Glyco_hydro_43"/>
</dbReference>
<comment type="similarity">
    <text evidence="1 6">Belongs to the glycosyl hydrolase 43 family.</text>
</comment>
<dbReference type="AlphaFoldDB" id="A0A174CM43"/>
<dbReference type="SUPFAM" id="SSF49899">
    <property type="entry name" value="Concanavalin A-like lectins/glucanases"/>
    <property type="match status" value="1"/>
</dbReference>
<dbReference type="RefSeq" id="WP_207642527.1">
    <property type="nucleotide sequence ID" value="NZ_CYZV01000015.1"/>
</dbReference>
<protein>
    <submittedName>
        <fullName evidence="8">Glycoside hydrolase</fullName>
        <ecNumber evidence="8">3.2.1.37</ecNumber>
    </submittedName>
</protein>
<dbReference type="CDD" id="cd09001">
    <property type="entry name" value="GH43_FsAxh1-like"/>
    <property type="match status" value="1"/>
</dbReference>
<feature type="active site" description="Proton donor" evidence="4">
    <location>
        <position position="203"/>
    </location>
</feature>
<dbReference type="InterPro" id="IPR041542">
    <property type="entry name" value="GH43_C2"/>
</dbReference>
<dbReference type="GO" id="GO:0005975">
    <property type="term" value="P:carbohydrate metabolic process"/>
    <property type="evidence" value="ECO:0007669"/>
    <property type="project" value="InterPro"/>
</dbReference>
<dbReference type="Proteomes" id="UP000095558">
    <property type="component" value="Unassembled WGS sequence"/>
</dbReference>
<dbReference type="EC" id="3.2.1.37" evidence="8"/>
<keyword evidence="2 6" id="KW-0378">Hydrolase</keyword>
<dbReference type="InterPro" id="IPR023296">
    <property type="entry name" value="Glyco_hydro_beta-prop_sf"/>
</dbReference>
<organism evidence="8 9">
    <name type="scientific">Clostridium disporicum</name>
    <dbReference type="NCBI Taxonomy" id="84024"/>
    <lineage>
        <taxon>Bacteria</taxon>
        <taxon>Bacillati</taxon>
        <taxon>Bacillota</taxon>
        <taxon>Clostridia</taxon>
        <taxon>Eubacteriales</taxon>
        <taxon>Clostridiaceae</taxon>
        <taxon>Clostridium</taxon>
    </lineage>
</organism>
<dbReference type="EMBL" id="CYZV01000015">
    <property type="protein sequence ID" value="CUO14591.1"/>
    <property type="molecule type" value="Genomic_DNA"/>
</dbReference>
<evidence type="ECO:0000256" key="6">
    <source>
        <dbReference type="RuleBase" id="RU361187"/>
    </source>
</evidence>
<dbReference type="Gene3D" id="2.60.120.200">
    <property type="match status" value="1"/>
</dbReference>
<evidence type="ECO:0000256" key="5">
    <source>
        <dbReference type="PIRSR" id="PIRSR606710-2"/>
    </source>
</evidence>
<sequence>MINGDKDNISGVNIKNYKVDKIKNPIIWADFPDPDIIRVDGIYYMVTTTMHMNPGVPIMKSYDLINWNIVNYVYNTLEAGEKQTLIKGKNSYGKGSWASSIRYNNGKYYVSFGSYDTNKTYIYQTDNIETGEWKRYELEGVYRDGSLLFDDDGRVYLVHGGGEIWATELTSDVTSIKKDGFNKVIIENATNVVGDISGGLVAEGSHIQKINGKYYIFNIVWPNGGIRTEIVHKADNIEGPYEGKIVLEQSIVGGIAQGGIIDTTAGKWYGMLFEDHGAVGRIPYLIPIIWEEGWPIFGDVNYTGISVEKLKYSFIDSDEFNENRNKLKLVWQWNHNPDNRNWSLIERKGYLRLKNGRKSTNILDAVNTLTQRTFGPKCSGSVEIDISNMKNGDYTGLAAFQQKYGFVGVKMENDCKYLIMVQRNLECEKEIECIPITQNKVCFRIDFDYEDMLDRAYFYYSLSGYVWNKIGQELKLEYTIPHFVGYRFALFSYATKVIGGYVDFDYFRIE</sequence>
<dbReference type="PANTHER" id="PTHR42812:SF15">
    <property type="entry name" value="HYDROLASE, PUTATIVE (AFU_ORTHOLOGUE AFUA_2G00930)-RELATED"/>
    <property type="match status" value="1"/>
</dbReference>
<evidence type="ECO:0000259" key="7">
    <source>
        <dbReference type="Pfam" id="PF17851"/>
    </source>
</evidence>
<reference evidence="8 9" key="1">
    <citation type="submission" date="2015-09" db="EMBL/GenBank/DDBJ databases">
        <authorList>
            <consortium name="Pathogen Informatics"/>
        </authorList>
    </citation>
    <scope>NUCLEOTIDE SEQUENCE [LARGE SCALE GENOMIC DNA]</scope>
    <source>
        <strain evidence="8 9">2789STDY5834855</strain>
    </source>
</reference>
<dbReference type="SUPFAM" id="SSF75005">
    <property type="entry name" value="Arabinanase/levansucrase/invertase"/>
    <property type="match status" value="1"/>
</dbReference>
<evidence type="ECO:0000313" key="8">
    <source>
        <dbReference type="EMBL" id="CUO14591.1"/>
    </source>
</evidence>
<evidence type="ECO:0000256" key="3">
    <source>
        <dbReference type="ARBA" id="ARBA00023295"/>
    </source>
</evidence>
<dbReference type="GO" id="GO:0009044">
    <property type="term" value="F:xylan 1,4-beta-xylosidase activity"/>
    <property type="evidence" value="ECO:0007669"/>
    <property type="project" value="UniProtKB-EC"/>
</dbReference>
<evidence type="ECO:0000313" key="9">
    <source>
        <dbReference type="Proteomes" id="UP000095558"/>
    </source>
</evidence>
<feature type="domain" description="Beta-xylosidase C-terminal Concanavalin A-like" evidence="7">
    <location>
        <begin position="317"/>
        <end position="510"/>
    </location>
</feature>
<evidence type="ECO:0000256" key="4">
    <source>
        <dbReference type="PIRSR" id="PIRSR606710-1"/>
    </source>
</evidence>
<dbReference type="InterPro" id="IPR013320">
    <property type="entry name" value="ConA-like_dom_sf"/>
</dbReference>
<dbReference type="InterPro" id="IPR051795">
    <property type="entry name" value="Glycosyl_Hydrlase_43"/>
</dbReference>
<evidence type="ECO:0000256" key="1">
    <source>
        <dbReference type="ARBA" id="ARBA00009865"/>
    </source>
</evidence>
<accession>A0A174CM43</accession>
<feature type="active site" description="Proton acceptor" evidence="4">
    <location>
        <position position="33"/>
    </location>
</feature>
<dbReference type="PANTHER" id="PTHR42812">
    <property type="entry name" value="BETA-XYLOSIDASE"/>
    <property type="match status" value="1"/>
</dbReference>
<keyword evidence="3 6" id="KW-0326">Glycosidase</keyword>
<dbReference type="Gene3D" id="2.115.10.20">
    <property type="entry name" value="Glycosyl hydrolase domain, family 43"/>
    <property type="match status" value="1"/>
</dbReference>
<dbReference type="Pfam" id="PF17851">
    <property type="entry name" value="GH43_C2"/>
    <property type="match status" value="1"/>
</dbReference>
<name>A0A174CM43_9CLOT</name>